<dbReference type="GO" id="GO:0006310">
    <property type="term" value="P:DNA recombination"/>
    <property type="evidence" value="ECO:0007669"/>
    <property type="project" value="UniProtKB-KW"/>
</dbReference>
<dbReference type="InterPro" id="IPR002104">
    <property type="entry name" value="Integrase_catalytic"/>
</dbReference>
<dbReference type="AlphaFoldDB" id="A0A1I1ET04"/>
<dbReference type="Pfam" id="PF24624">
    <property type="entry name" value="Int_N"/>
    <property type="match status" value="1"/>
</dbReference>
<dbReference type="InterPro" id="IPR011010">
    <property type="entry name" value="DNA_brk_join_enz"/>
</dbReference>
<evidence type="ECO:0000313" key="4">
    <source>
        <dbReference type="EMBL" id="SFB90127.1"/>
    </source>
</evidence>
<dbReference type="Gene3D" id="1.10.443.10">
    <property type="entry name" value="Intergrase catalytic core"/>
    <property type="match status" value="1"/>
</dbReference>
<keyword evidence="5" id="KW-1185">Reference proteome</keyword>
<evidence type="ECO:0000256" key="2">
    <source>
        <dbReference type="ARBA" id="ARBA00023172"/>
    </source>
</evidence>
<dbReference type="SUPFAM" id="SSF56349">
    <property type="entry name" value="DNA breaking-rejoining enzymes"/>
    <property type="match status" value="1"/>
</dbReference>
<dbReference type="InterPro" id="IPR057084">
    <property type="entry name" value="Int_N"/>
</dbReference>
<sequence>MSITKLSDGKYFLDIRPWGRDKKRIQKKFSTKSEATRYQNLILAEAQNKPWNGEKDDKRKLSQLIPIWFECHGRTLANPDKMKAKLELICKGLGDPVASKLTAIEYTKYRGERLKTTKPKTANNDLTFIRGLYNKLIEMGDLKYPNPLASIKLIKLQETELAFLSHTDIEELEIELKNSTNKHVHIVSLICLSTGCRISEACNLKGSNVIKTGNEYKITFVNTKGKKRRTIPISEEMYNQIPKKSGPLFSDCRKAFERVIKKTSIELPEGQCSHVLRHTFASHFMMNGGNIIVLQRILGHAKIDETMRYAHFAPSHLEDAIRLNPLSEHSKDMHLD</sequence>
<keyword evidence="2" id="KW-0233">DNA recombination</keyword>
<dbReference type="InterPro" id="IPR013762">
    <property type="entry name" value="Integrase-like_cat_sf"/>
</dbReference>
<evidence type="ECO:0000256" key="1">
    <source>
        <dbReference type="ARBA" id="ARBA00022908"/>
    </source>
</evidence>
<dbReference type="EMBL" id="FOLO01000002">
    <property type="protein sequence ID" value="SFB90127.1"/>
    <property type="molecule type" value="Genomic_DNA"/>
</dbReference>
<organism evidence="4 5">
    <name type="scientific">Pseudoalteromonas denitrificans DSM 6059</name>
    <dbReference type="NCBI Taxonomy" id="1123010"/>
    <lineage>
        <taxon>Bacteria</taxon>
        <taxon>Pseudomonadati</taxon>
        <taxon>Pseudomonadota</taxon>
        <taxon>Gammaproteobacteria</taxon>
        <taxon>Alteromonadales</taxon>
        <taxon>Pseudoalteromonadaceae</taxon>
        <taxon>Pseudoalteromonas</taxon>
    </lineage>
</organism>
<protein>
    <submittedName>
        <fullName evidence="4">Site-specific recombinase XerD</fullName>
    </submittedName>
</protein>
<dbReference type="GO" id="GO:0003677">
    <property type="term" value="F:DNA binding"/>
    <property type="evidence" value="ECO:0007669"/>
    <property type="project" value="InterPro"/>
</dbReference>
<dbReference type="InterPro" id="IPR050090">
    <property type="entry name" value="Tyrosine_recombinase_XerCD"/>
</dbReference>
<name>A0A1I1ET04_9GAMM</name>
<dbReference type="PANTHER" id="PTHR30349:SF93">
    <property type="entry name" value="FELS-2 PROPHAGE PROTEIN"/>
    <property type="match status" value="1"/>
</dbReference>
<dbReference type="Proteomes" id="UP000198862">
    <property type="component" value="Unassembled WGS sequence"/>
</dbReference>
<dbReference type="Pfam" id="PF00589">
    <property type="entry name" value="Phage_integrase"/>
    <property type="match status" value="1"/>
</dbReference>
<keyword evidence="1" id="KW-0229">DNA integration</keyword>
<evidence type="ECO:0000259" key="3">
    <source>
        <dbReference type="PROSITE" id="PS51898"/>
    </source>
</evidence>
<feature type="domain" description="Tyr recombinase" evidence="3">
    <location>
        <begin position="159"/>
        <end position="322"/>
    </location>
</feature>
<gene>
    <name evidence="4" type="ORF">SAMN02745724_00424</name>
</gene>
<evidence type="ECO:0000313" key="5">
    <source>
        <dbReference type="Proteomes" id="UP000198862"/>
    </source>
</evidence>
<dbReference type="CDD" id="cd00796">
    <property type="entry name" value="INT_Rci_Hp1_C"/>
    <property type="match status" value="1"/>
</dbReference>
<dbReference type="RefSeq" id="WP_091979403.1">
    <property type="nucleotide sequence ID" value="NZ_FOLO01000002.1"/>
</dbReference>
<dbReference type="STRING" id="1123010.SAMN02745724_00424"/>
<dbReference type="PANTHER" id="PTHR30349">
    <property type="entry name" value="PHAGE INTEGRASE-RELATED"/>
    <property type="match status" value="1"/>
</dbReference>
<reference evidence="4 5" key="1">
    <citation type="submission" date="2016-10" db="EMBL/GenBank/DDBJ databases">
        <authorList>
            <person name="de Groot N.N."/>
        </authorList>
    </citation>
    <scope>NUCLEOTIDE SEQUENCE [LARGE SCALE GENOMIC DNA]</scope>
    <source>
        <strain evidence="4 5">DSM 6059</strain>
    </source>
</reference>
<dbReference type="GO" id="GO:0015074">
    <property type="term" value="P:DNA integration"/>
    <property type="evidence" value="ECO:0007669"/>
    <property type="project" value="UniProtKB-KW"/>
</dbReference>
<accession>A0A1I1ET04</accession>
<dbReference type="PROSITE" id="PS51898">
    <property type="entry name" value="TYR_RECOMBINASE"/>
    <property type="match status" value="1"/>
</dbReference>
<dbReference type="OrthoDB" id="9795573at2"/>
<proteinExistence type="predicted"/>